<name>A0AAE6BSW5_AGRTU</name>
<geneLocation type="plasmid" evidence="4">
    <name>patcfbp6624</name>
</geneLocation>
<sequence length="104" mass="11064">MKRSITTRKLRAAVHTICAAGVFLLATAVIAQARMDCTKVPRNHWMSGVAISRIAHASGYPVIKAISLEGSCYKVTALTALGLEADAYFDPVTGDVTAAWISVD</sequence>
<organism evidence="3 4">
    <name type="scientific">Agrobacterium tumefaciens</name>
    <dbReference type="NCBI Taxonomy" id="358"/>
    <lineage>
        <taxon>Bacteria</taxon>
        <taxon>Pseudomonadati</taxon>
        <taxon>Pseudomonadota</taxon>
        <taxon>Alphaproteobacteria</taxon>
        <taxon>Hyphomicrobiales</taxon>
        <taxon>Rhizobiaceae</taxon>
        <taxon>Rhizobium/Agrobacterium group</taxon>
        <taxon>Agrobacterium</taxon>
        <taxon>Agrobacterium tumefaciens complex</taxon>
    </lineage>
</organism>
<proteinExistence type="predicted"/>
<protein>
    <submittedName>
        <fullName evidence="3">PepSY domain-containing protein</fullName>
    </submittedName>
</protein>
<keyword evidence="3" id="KW-0614">Plasmid</keyword>
<feature type="chain" id="PRO_5041971339" evidence="1">
    <location>
        <begin position="34"/>
        <end position="104"/>
    </location>
</feature>
<feature type="domain" description="PepSY" evidence="2">
    <location>
        <begin position="16"/>
        <end position="98"/>
    </location>
</feature>
<dbReference type="Pfam" id="PF13670">
    <property type="entry name" value="PepSY_2"/>
    <property type="match status" value="1"/>
</dbReference>
<evidence type="ECO:0000313" key="4">
    <source>
        <dbReference type="Proteomes" id="UP000298646"/>
    </source>
</evidence>
<feature type="signal peptide" evidence="1">
    <location>
        <begin position="1"/>
        <end position="33"/>
    </location>
</feature>
<dbReference type="InterPro" id="IPR025711">
    <property type="entry name" value="PepSY"/>
</dbReference>
<evidence type="ECO:0000259" key="2">
    <source>
        <dbReference type="Pfam" id="PF13670"/>
    </source>
</evidence>
<evidence type="ECO:0000313" key="3">
    <source>
        <dbReference type="EMBL" id="QCM03698.1"/>
    </source>
</evidence>
<dbReference type="EMBL" id="CP039909">
    <property type="protein sequence ID" value="QCM03698.1"/>
    <property type="molecule type" value="Genomic_DNA"/>
</dbReference>
<keyword evidence="1" id="KW-0732">Signal</keyword>
<dbReference type="RefSeq" id="WP_082179008.1">
    <property type="nucleotide sequence ID" value="NZ_CP039909.1"/>
</dbReference>
<accession>A0AAE6BSW5</accession>
<reference evidence="3 4" key="1">
    <citation type="submission" date="2019-04" db="EMBL/GenBank/DDBJ databases">
        <title>Complete genome sequence of Agrobacterium tumefaciens CFBP6624.</title>
        <authorList>
            <person name="Haryono M."/>
            <person name="Lin Y.-C."/>
            <person name="Lai E.-M."/>
            <person name="Kuo C.-H."/>
        </authorList>
    </citation>
    <scope>NUCLEOTIDE SEQUENCE [LARGE SCALE GENOMIC DNA]</scope>
    <source>
        <strain evidence="3 4">CFBP6624</strain>
        <plasmid evidence="4">patcfbp6624</plasmid>
    </source>
</reference>
<dbReference type="AlphaFoldDB" id="A0AAE6BSW5"/>
<dbReference type="Proteomes" id="UP000298646">
    <property type="component" value="Plasmid pAtCFBP6624"/>
</dbReference>
<gene>
    <name evidence="3" type="ORF">CFBP6624_26335</name>
</gene>
<evidence type="ECO:0000256" key="1">
    <source>
        <dbReference type="SAM" id="SignalP"/>
    </source>
</evidence>